<dbReference type="AlphaFoldDB" id="A0A0G3GSU0"/>
<evidence type="ECO:0000313" key="2">
    <source>
        <dbReference type="EMBL" id="AKK04241.1"/>
    </source>
</evidence>
<dbReference type="PATRIC" id="fig|1050174.4.peg.2442"/>
<dbReference type="Pfam" id="PF02720">
    <property type="entry name" value="DUF222"/>
    <property type="match status" value="1"/>
</dbReference>
<evidence type="ECO:0000259" key="1">
    <source>
        <dbReference type="Pfam" id="PF02720"/>
    </source>
</evidence>
<dbReference type="CDD" id="cd00085">
    <property type="entry name" value="HNHc"/>
    <property type="match status" value="1"/>
</dbReference>
<reference evidence="2 3" key="1">
    <citation type="submission" date="2015-05" db="EMBL/GenBank/DDBJ databases">
        <title>Complete genome sequence of Corynebacterium epidermidicanis DSM 45586, isolated from the skin of a dog suffering from pruritus.</title>
        <authorList>
            <person name="Ruckert C."/>
            <person name="Albersmeier A."/>
            <person name="Winkler A."/>
            <person name="Tauch A."/>
        </authorList>
    </citation>
    <scope>NUCLEOTIDE SEQUENCE [LARGE SCALE GENOMIC DNA]</scope>
    <source>
        <strain evidence="2 3">DSM 45586</strain>
    </source>
</reference>
<proteinExistence type="predicted"/>
<evidence type="ECO:0000313" key="3">
    <source>
        <dbReference type="Proteomes" id="UP000035368"/>
    </source>
</evidence>
<dbReference type="KEGG" id="cei:CEPID_12090"/>
<accession>A0A0G3GSU0</accession>
<dbReference type="EMBL" id="CP011541">
    <property type="protein sequence ID" value="AKK04241.1"/>
    <property type="molecule type" value="Genomic_DNA"/>
</dbReference>
<dbReference type="RefSeq" id="WP_047241114.1">
    <property type="nucleotide sequence ID" value="NZ_CP011541.1"/>
</dbReference>
<dbReference type="OrthoDB" id="4419061at2"/>
<keyword evidence="3" id="KW-1185">Reference proteome</keyword>
<dbReference type="InterPro" id="IPR003870">
    <property type="entry name" value="DUF222"/>
</dbReference>
<gene>
    <name evidence="2" type="ORF">CEPID_12090</name>
</gene>
<dbReference type="Proteomes" id="UP000035368">
    <property type="component" value="Chromosome"/>
</dbReference>
<dbReference type="InterPro" id="IPR003615">
    <property type="entry name" value="HNH_nuc"/>
</dbReference>
<protein>
    <recommendedName>
        <fullName evidence="1">DUF222 domain-containing protein</fullName>
    </recommendedName>
</protein>
<name>A0A0G3GSU0_9CORY</name>
<dbReference type="STRING" id="1050174.CEPID_12090"/>
<sequence>MLDFESINEKLVQILAGQSQLLGLLSKSHVSVEQLDELLLQVRKIEHLTELSTATILNQLRQENAYNPQSRSSTNKRIHQGRFARSQLRQATKLAEELFPQPPTGSCPEPRPARLPHTAAGVQAAKFGFASVIEVSRCLDQVPVDTPEETVAWVEERMAGFAEILAPEDLRKAGLKILQGLNADSEPSDKERQRQRNLRLSDQQADLMSNVSIKATPELDALLRRLLADYAGPGDLTSGVDKQDDPRAAGQRAHDALVAALKHALHREGPMPPTRGCSTVVASMSLEQLHVAAGVVPTDVGTMLPIRDLLRLGADRNAFLAILDPDTGNLIELGKTKRAADVYAYLGLLAAQGGDMTPGSDLPAARCEIHHIEAWRFGGQTVPNNLMLVGHKVHRNIDNTRTNRKKWWTFCTMSGQMLWRPPDIIDPERRPQANFNPTTWFSPGQLMRFGLHTPAPEPPFQRPLCVRCQQAA</sequence>
<organism evidence="2 3">
    <name type="scientific">Corynebacterium epidermidicanis</name>
    <dbReference type="NCBI Taxonomy" id="1050174"/>
    <lineage>
        <taxon>Bacteria</taxon>
        <taxon>Bacillati</taxon>
        <taxon>Actinomycetota</taxon>
        <taxon>Actinomycetes</taxon>
        <taxon>Mycobacteriales</taxon>
        <taxon>Corynebacteriaceae</taxon>
        <taxon>Corynebacterium</taxon>
    </lineage>
</organism>
<feature type="domain" description="DUF222" evidence="1">
    <location>
        <begin position="84"/>
        <end position="340"/>
    </location>
</feature>